<comment type="caution">
    <text evidence="2">The sequence shown here is derived from an EMBL/GenBank/DDBJ whole genome shotgun (WGS) entry which is preliminary data.</text>
</comment>
<evidence type="ECO:0000313" key="3">
    <source>
        <dbReference type="Proteomes" id="UP000628017"/>
    </source>
</evidence>
<protein>
    <submittedName>
        <fullName evidence="2">Uncharacterized protein</fullName>
    </submittedName>
</protein>
<name>A0A916VQ99_9RHOB</name>
<proteinExistence type="predicted"/>
<gene>
    <name evidence="2" type="ORF">GCM10011498_20050</name>
</gene>
<dbReference type="Proteomes" id="UP000628017">
    <property type="component" value="Unassembled WGS sequence"/>
</dbReference>
<sequence length="70" mass="7350">MNVSRFTAFAAVAASVLAMPASGAFAASRDKLTLTVPKGLCAKEVTELAAQSVTKPAFTVYAAPRVRHWP</sequence>
<dbReference type="EMBL" id="BMKA01000002">
    <property type="protein sequence ID" value="GGA19218.1"/>
    <property type="molecule type" value="Genomic_DNA"/>
</dbReference>
<dbReference type="AlphaFoldDB" id="A0A916VQ99"/>
<reference evidence="2" key="1">
    <citation type="journal article" date="2014" name="Int. J. Syst. Evol. Microbiol.">
        <title>Complete genome sequence of Corynebacterium casei LMG S-19264T (=DSM 44701T), isolated from a smear-ripened cheese.</title>
        <authorList>
            <consortium name="US DOE Joint Genome Institute (JGI-PGF)"/>
            <person name="Walter F."/>
            <person name="Albersmeier A."/>
            <person name="Kalinowski J."/>
            <person name="Ruckert C."/>
        </authorList>
    </citation>
    <scope>NUCLEOTIDE SEQUENCE</scope>
    <source>
        <strain evidence="2">CGMCC 1.15880</strain>
    </source>
</reference>
<evidence type="ECO:0000256" key="1">
    <source>
        <dbReference type="SAM" id="SignalP"/>
    </source>
</evidence>
<feature type="signal peptide" evidence="1">
    <location>
        <begin position="1"/>
        <end position="26"/>
    </location>
</feature>
<accession>A0A916VQ99</accession>
<evidence type="ECO:0000313" key="2">
    <source>
        <dbReference type="EMBL" id="GGA19218.1"/>
    </source>
</evidence>
<keyword evidence="1" id="KW-0732">Signal</keyword>
<organism evidence="2 3">
    <name type="scientific">Neptunicoccus cionae</name>
    <dbReference type="NCBI Taxonomy" id="2035344"/>
    <lineage>
        <taxon>Bacteria</taxon>
        <taxon>Pseudomonadati</taxon>
        <taxon>Pseudomonadota</taxon>
        <taxon>Alphaproteobacteria</taxon>
        <taxon>Rhodobacterales</taxon>
        <taxon>Paracoccaceae</taxon>
        <taxon>Neptunicoccus</taxon>
    </lineage>
</organism>
<dbReference type="RefSeq" id="WP_188674135.1">
    <property type="nucleotide sequence ID" value="NZ_BMKA01000002.1"/>
</dbReference>
<keyword evidence="3" id="KW-1185">Reference proteome</keyword>
<reference evidence="2" key="2">
    <citation type="submission" date="2020-09" db="EMBL/GenBank/DDBJ databases">
        <authorList>
            <person name="Sun Q."/>
            <person name="Zhou Y."/>
        </authorList>
    </citation>
    <scope>NUCLEOTIDE SEQUENCE</scope>
    <source>
        <strain evidence="2">CGMCC 1.15880</strain>
    </source>
</reference>
<feature type="chain" id="PRO_5036792641" evidence="1">
    <location>
        <begin position="27"/>
        <end position="70"/>
    </location>
</feature>